<dbReference type="KEGG" id="bgh:BDBG_08133"/>
<dbReference type="OrthoDB" id="3643156at2759"/>
<protein>
    <submittedName>
        <fullName evidence="1">Uncharacterized protein</fullName>
    </submittedName>
</protein>
<dbReference type="RefSeq" id="XP_002621510.1">
    <property type="nucleotide sequence ID" value="XM_002621464.1"/>
</dbReference>
<dbReference type="EMBL" id="GG657469">
    <property type="protein sequence ID" value="OAT12837.1"/>
    <property type="molecule type" value="Genomic_DNA"/>
</dbReference>
<dbReference type="VEuPathDB" id="FungiDB:BDBG_08133"/>
<proteinExistence type="predicted"/>
<reference evidence="2" key="1">
    <citation type="journal article" date="2015" name="PLoS Genet.">
        <title>The dynamic genome and transcriptome of the human fungal pathogen Blastomyces and close relative Emmonsia.</title>
        <authorList>
            <person name="Munoz J.F."/>
            <person name="Gauthier G.M."/>
            <person name="Desjardins C.A."/>
            <person name="Gallo J.E."/>
            <person name="Holder J."/>
            <person name="Sullivan T.D."/>
            <person name="Marty A.J."/>
            <person name="Carmen J.C."/>
            <person name="Chen Z."/>
            <person name="Ding L."/>
            <person name="Gujja S."/>
            <person name="Magrini V."/>
            <person name="Misas E."/>
            <person name="Mitreva M."/>
            <person name="Priest M."/>
            <person name="Saif S."/>
            <person name="Whiston E.A."/>
            <person name="Young S."/>
            <person name="Zeng Q."/>
            <person name="Goldman W.E."/>
            <person name="Mardis E.R."/>
            <person name="Taylor J.W."/>
            <person name="McEwen J.G."/>
            <person name="Clay O.K."/>
            <person name="Klein B.S."/>
            <person name="Cuomo C.A."/>
        </authorList>
    </citation>
    <scope>NUCLEOTIDE SEQUENCE [LARGE SCALE GENOMIC DNA]</scope>
    <source>
        <strain evidence="2">SLH14081</strain>
    </source>
</reference>
<accession>A0A179V0B5</accession>
<keyword evidence="2" id="KW-1185">Reference proteome</keyword>
<evidence type="ECO:0000313" key="1">
    <source>
        <dbReference type="EMBL" id="OAT12837.1"/>
    </source>
</evidence>
<organism evidence="1 2">
    <name type="scientific">Blastomyces gilchristii (strain SLH14081)</name>
    <name type="common">Blastomyces dermatitidis</name>
    <dbReference type="NCBI Taxonomy" id="559298"/>
    <lineage>
        <taxon>Eukaryota</taxon>
        <taxon>Fungi</taxon>
        <taxon>Dikarya</taxon>
        <taxon>Ascomycota</taxon>
        <taxon>Pezizomycotina</taxon>
        <taxon>Eurotiomycetes</taxon>
        <taxon>Eurotiomycetidae</taxon>
        <taxon>Onygenales</taxon>
        <taxon>Ajellomycetaceae</taxon>
        <taxon>Blastomyces</taxon>
    </lineage>
</organism>
<dbReference type="AlphaFoldDB" id="A0A179V0B5"/>
<dbReference type="GeneID" id="8501951"/>
<sequence length="256" mass="28941">MILEESECSAIFTLLSLSMPLIIPDARDSLNCPHHHHLDCLALGILYDMHHLSINDVKLQNIPPSHLHSIREGISIHEDLEAKLFPNDGLLLQGIFLKIPFNQASWRPLAVWLPVSTQDWRLYHGLMKLRTSRHLRALSVLIFELKAQTTALLGHSIRSVAISWPDYVQLSANQKITKLIKTGGAAAPSNSRFVRDDRNALRMYLELAALRVLEDNLDPVFFMAAKGAADFAKRTQENPRGCVESERCRSLRGKKR</sequence>
<gene>
    <name evidence="1" type="ORF">BDBG_08133</name>
</gene>
<dbReference type="Proteomes" id="UP000002038">
    <property type="component" value="Unassembled WGS sequence"/>
</dbReference>
<name>A0A179V0B5_BLAGS</name>
<evidence type="ECO:0000313" key="2">
    <source>
        <dbReference type="Proteomes" id="UP000002038"/>
    </source>
</evidence>